<feature type="chain" id="PRO_5037690020" evidence="1">
    <location>
        <begin position="26"/>
        <end position="121"/>
    </location>
</feature>
<dbReference type="AlphaFoldDB" id="A0A939II50"/>
<organism evidence="2 3">
    <name type="scientific">Parahaliea mediterranea</name>
    <dbReference type="NCBI Taxonomy" id="651086"/>
    <lineage>
        <taxon>Bacteria</taxon>
        <taxon>Pseudomonadati</taxon>
        <taxon>Pseudomonadota</taxon>
        <taxon>Gammaproteobacteria</taxon>
        <taxon>Cellvibrionales</taxon>
        <taxon>Halieaceae</taxon>
        <taxon>Parahaliea</taxon>
    </lineage>
</organism>
<name>A0A939II50_9GAMM</name>
<gene>
    <name evidence="2" type="ORF">JYP50_06420</name>
</gene>
<evidence type="ECO:0000256" key="1">
    <source>
        <dbReference type="SAM" id="SignalP"/>
    </source>
</evidence>
<proteinExistence type="predicted"/>
<dbReference type="RefSeq" id="WP_206559657.1">
    <property type="nucleotide sequence ID" value="NZ_JAFKCZ010000004.1"/>
</dbReference>
<reference evidence="2" key="1">
    <citation type="submission" date="2021-02" db="EMBL/GenBank/DDBJ databases">
        <title>PHA producing bacteria isolated from coastal sediment in Guangdong, Shenzhen.</title>
        <authorList>
            <person name="Zheng W."/>
            <person name="Yu S."/>
            <person name="Huang Y."/>
        </authorList>
    </citation>
    <scope>NUCLEOTIDE SEQUENCE</scope>
    <source>
        <strain evidence="2">TN14-10</strain>
    </source>
</reference>
<protein>
    <submittedName>
        <fullName evidence="2">Uncharacterized protein</fullName>
    </submittedName>
</protein>
<keyword evidence="1" id="KW-0732">Signal</keyword>
<evidence type="ECO:0000313" key="2">
    <source>
        <dbReference type="EMBL" id="MBN7796214.1"/>
    </source>
</evidence>
<evidence type="ECO:0000313" key="3">
    <source>
        <dbReference type="Proteomes" id="UP000664303"/>
    </source>
</evidence>
<dbReference type="Proteomes" id="UP000664303">
    <property type="component" value="Unassembled WGS sequence"/>
</dbReference>
<sequence>MNRHDRKHPGAALLLAAATALGANALPAAAFEWPWHEQGEVRYSYCKGFVVAALGDFPVEKLSRTQLWLAWNQINREGIAPATAPDSDYQAGYQQFHQWLGGGSLDQVRQIADGDCALGRN</sequence>
<accession>A0A939II50</accession>
<feature type="signal peptide" evidence="1">
    <location>
        <begin position="1"/>
        <end position="25"/>
    </location>
</feature>
<dbReference type="EMBL" id="JAFKCZ010000004">
    <property type="protein sequence ID" value="MBN7796214.1"/>
    <property type="molecule type" value="Genomic_DNA"/>
</dbReference>
<comment type="caution">
    <text evidence="2">The sequence shown here is derived from an EMBL/GenBank/DDBJ whole genome shotgun (WGS) entry which is preliminary data.</text>
</comment>
<keyword evidence="3" id="KW-1185">Reference proteome</keyword>